<dbReference type="PANTHER" id="PTHR43272">
    <property type="entry name" value="LONG-CHAIN-FATTY-ACID--COA LIGASE"/>
    <property type="match status" value="1"/>
</dbReference>
<sequence>MFYDFRLVFNRIGKLLGGNIRCVLSGGAPLSPETQRYVSATLGYGLTETCGGGTLHDLSTGSVGAPLTCCEIVLEDWKDGITNISESNNDIYMSTTRLQFGNVYYYI</sequence>
<dbReference type="GO" id="GO:0035336">
    <property type="term" value="P:long-chain fatty-acyl-CoA metabolic process"/>
    <property type="evidence" value="ECO:0007669"/>
    <property type="project" value="TreeGrafter"/>
</dbReference>
<dbReference type="GO" id="GO:0004467">
    <property type="term" value="F:long-chain fatty acid-CoA ligase activity"/>
    <property type="evidence" value="ECO:0007669"/>
    <property type="project" value="UniProtKB-EC"/>
</dbReference>
<keyword evidence="3" id="KW-0547">Nucleotide-binding</keyword>
<evidence type="ECO:0000256" key="5">
    <source>
        <dbReference type="ARBA" id="ARBA00022840"/>
    </source>
</evidence>
<proteinExistence type="inferred from homology"/>
<keyword evidence="5" id="KW-0067">ATP-binding</keyword>
<evidence type="ECO:0000259" key="7">
    <source>
        <dbReference type="Pfam" id="PF00501"/>
    </source>
</evidence>
<comment type="similarity">
    <text evidence="1">Belongs to the ATP-dependent AMP-binding enzyme family.</text>
</comment>
<evidence type="ECO:0000256" key="3">
    <source>
        <dbReference type="ARBA" id="ARBA00022741"/>
    </source>
</evidence>
<dbReference type="InterPro" id="IPR000873">
    <property type="entry name" value="AMP-dep_synth/lig_dom"/>
</dbReference>
<name>A0A1I7WB91_HETBA</name>
<dbReference type="GO" id="GO:0005524">
    <property type="term" value="F:ATP binding"/>
    <property type="evidence" value="ECO:0007669"/>
    <property type="project" value="UniProtKB-KW"/>
</dbReference>
<dbReference type="SUPFAM" id="SSF56801">
    <property type="entry name" value="Acetyl-CoA synthetase-like"/>
    <property type="match status" value="1"/>
</dbReference>
<evidence type="ECO:0000313" key="9">
    <source>
        <dbReference type="WBParaSite" id="Hba_01946"/>
    </source>
</evidence>
<evidence type="ECO:0000313" key="8">
    <source>
        <dbReference type="Proteomes" id="UP000095283"/>
    </source>
</evidence>
<dbReference type="GO" id="GO:0005783">
    <property type="term" value="C:endoplasmic reticulum"/>
    <property type="evidence" value="ECO:0007669"/>
    <property type="project" value="TreeGrafter"/>
</dbReference>
<reference evidence="9" key="1">
    <citation type="submission" date="2016-11" db="UniProtKB">
        <authorList>
            <consortium name="WormBaseParasite"/>
        </authorList>
    </citation>
    <scope>IDENTIFICATION</scope>
</reference>
<feature type="domain" description="AMP-dependent synthetase/ligase" evidence="7">
    <location>
        <begin position="15"/>
        <end position="80"/>
    </location>
</feature>
<dbReference type="PANTHER" id="PTHR43272:SF83">
    <property type="entry name" value="ACYL-COA SYNTHETASE LONG-CHAIN, ISOFORM J"/>
    <property type="match status" value="1"/>
</dbReference>
<dbReference type="EC" id="6.2.1.3" evidence="6"/>
<organism evidence="8 9">
    <name type="scientific">Heterorhabditis bacteriophora</name>
    <name type="common">Entomopathogenic nematode worm</name>
    <dbReference type="NCBI Taxonomy" id="37862"/>
    <lineage>
        <taxon>Eukaryota</taxon>
        <taxon>Metazoa</taxon>
        <taxon>Ecdysozoa</taxon>
        <taxon>Nematoda</taxon>
        <taxon>Chromadorea</taxon>
        <taxon>Rhabditida</taxon>
        <taxon>Rhabditina</taxon>
        <taxon>Rhabditomorpha</taxon>
        <taxon>Strongyloidea</taxon>
        <taxon>Heterorhabditidae</taxon>
        <taxon>Heterorhabditis</taxon>
    </lineage>
</organism>
<keyword evidence="4" id="KW-0276">Fatty acid metabolism</keyword>
<evidence type="ECO:0000256" key="4">
    <source>
        <dbReference type="ARBA" id="ARBA00022832"/>
    </source>
</evidence>
<dbReference type="WBParaSite" id="Hba_01946">
    <property type="protein sequence ID" value="Hba_01946"/>
    <property type="gene ID" value="Hba_01946"/>
</dbReference>
<dbReference type="GO" id="GO:0005811">
    <property type="term" value="C:lipid droplet"/>
    <property type="evidence" value="ECO:0007669"/>
    <property type="project" value="TreeGrafter"/>
</dbReference>
<keyword evidence="4" id="KW-0443">Lipid metabolism</keyword>
<accession>A0A1I7WB91</accession>
<keyword evidence="8" id="KW-1185">Reference proteome</keyword>
<evidence type="ECO:0000256" key="2">
    <source>
        <dbReference type="ARBA" id="ARBA00022598"/>
    </source>
</evidence>
<dbReference type="Proteomes" id="UP000095283">
    <property type="component" value="Unplaced"/>
</dbReference>
<keyword evidence="2" id="KW-0436">Ligase</keyword>
<dbReference type="InterPro" id="IPR042099">
    <property type="entry name" value="ANL_N_sf"/>
</dbReference>
<dbReference type="Gene3D" id="3.40.50.12780">
    <property type="entry name" value="N-terminal domain of ligase-like"/>
    <property type="match status" value="1"/>
</dbReference>
<evidence type="ECO:0000256" key="6">
    <source>
        <dbReference type="ARBA" id="ARBA00026121"/>
    </source>
</evidence>
<dbReference type="GO" id="GO:0030182">
    <property type="term" value="P:neuron differentiation"/>
    <property type="evidence" value="ECO:0007669"/>
    <property type="project" value="TreeGrafter"/>
</dbReference>
<dbReference type="Pfam" id="PF00501">
    <property type="entry name" value="AMP-binding"/>
    <property type="match status" value="1"/>
</dbReference>
<dbReference type="AlphaFoldDB" id="A0A1I7WB91"/>
<evidence type="ECO:0000256" key="1">
    <source>
        <dbReference type="ARBA" id="ARBA00006432"/>
    </source>
</evidence>
<dbReference type="GO" id="GO:0005886">
    <property type="term" value="C:plasma membrane"/>
    <property type="evidence" value="ECO:0007669"/>
    <property type="project" value="TreeGrafter"/>
</dbReference>
<protein>
    <recommendedName>
        <fullName evidence="6">long-chain-fatty-acid--CoA ligase</fullName>
        <ecNumber evidence="6">6.2.1.3</ecNumber>
    </recommendedName>
</protein>